<reference evidence="1" key="1">
    <citation type="submission" date="2013-11" db="EMBL/GenBank/DDBJ databases">
        <title>Genome sequence of the fusiform rust pathogen reveals effectors for host alternation and coevolution with pine.</title>
        <authorList>
            <consortium name="DOE Joint Genome Institute"/>
            <person name="Smith K."/>
            <person name="Pendleton A."/>
            <person name="Kubisiak T."/>
            <person name="Anderson C."/>
            <person name="Salamov A."/>
            <person name="Aerts A."/>
            <person name="Riley R."/>
            <person name="Clum A."/>
            <person name="Lindquist E."/>
            <person name="Ence D."/>
            <person name="Campbell M."/>
            <person name="Kronenberg Z."/>
            <person name="Feau N."/>
            <person name="Dhillon B."/>
            <person name="Hamelin R."/>
            <person name="Burleigh J."/>
            <person name="Smith J."/>
            <person name="Yandell M."/>
            <person name="Nelson C."/>
            <person name="Grigoriev I."/>
            <person name="Davis J."/>
        </authorList>
    </citation>
    <scope>NUCLEOTIDE SEQUENCE</scope>
    <source>
        <strain evidence="1">G11</strain>
    </source>
</reference>
<name>A0A9P6N8S7_9BASI</name>
<dbReference type="OrthoDB" id="10689722at2759"/>
<accession>A0A9P6N8S7</accession>
<evidence type="ECO:0000313" key="1">
    <source>
        <dbReference type="EMBL" id="KAG0141418.1"/>
    </source>
</evidence>
<proteinExistence type="predicted"/>
<protein>
    <submittedName>
        <fullName evidence="1">Uncharacterized protein</fullName>
    </submittedName>
</protein>
<dbReference type="AlphaFoldDB" id="A0A9P6N8S7"/>
<gene>
    <name evidence="1" type="ORF">CROQUDRAFT_51744</name>
</gene>
<keyword evidence="2" id="KW-1185">Reference proteome</keyword>
<evidence type="ECO:0000313" key="2">
    <source>
        <dbReference type="Proteomes" id="UP000886653"/>
    </source>
</evidence>
<dbReference type="EMBL" id="MU167387">
    <property type="protein sequence ID" value="KAG0141418.1"/>
    <property type="molecule type" value="Genomic_DNA"/>
</dbReference>
<feature type="non-terminal residue" evidence="1">
    <location>
        <position position="1"/>
    </location>
</feature>
<comment type="caution">
    <text evidence="1">The sequence shown here is derived from an EMBL/GenBank/DDBJ whole genome shotgun (WGS) entry which is preliminary data.</text>
</comment>
<organism evidence="1 2">
    <name type="scientific">Cronartium quercuum f. sp. fusiforme G11</name>
    <dbReference type="NCBI Taxonomy" id="708437"/>
    <lineage>
        <taxon>Eukaryota</taxon>
        <taxon>Fungi</taxon>
        <taxon>Dikarya</taxon>
        <taxon>Basidiomycota</taxon>
        <taxon>Pucciniomycotina</taxon>
        <taxon>Pucciniomycetes</taxon>
        <taxon>Pucciniales</taxon>
        <taxon>Coleosporiaceae</taxon>
        <taxon>Cronartium</taxon>
    </lineage>
</organism>
<dbReference type="Proteomes" id="UP000886653">
    <property type="component" value="Unassembled WGS sequence"/>
</dbReference>
<sequence>DSPPLASEGRLVVAYVSFSQVANAVVKAMEDIMDMRGEMDDEEWEAYHPTIAENYTEQLARKMAKQQENKASALKY</sequence>